<comment type="caution">
    <text evidence="5">The sequence shown here is derived from an EMBL/GenBank/DDBJ whole genome shotgun (WGS) entry which is preliminary data.</text>
</comment>
<evidence type="ECO:0000259" key="4">
    <source>
        <dbReference type="PROSITE" id="PS51387"/>
    </source>
</evidence>
<keyword evidence="6" id="KW-1185">Reference proteome</keyword>
<keyword evidence="2" id="KW-0560">Oxidoreductase</keyword>
<proteinExistence type="inferred from homology"/>
<dbReference type="Proteomes" id="UP000053095">
    <property type="component" value="Unassembled WGS sequence"/>
</dbReference>
<dbReference type="Gene3D" id="3.30.465.10">
    <property type="match status" value="2"/>
</dbReference>
<dbReference type="Pfam" id="PF08031">
    <property type="entry name" value="BBE"/>
    <property type="match status" value="1"/>
</dbReference>
<dbReference type="InterPro" id="IPR006094">
    <property type="entry name" value="Oxid_FAD_bind_N"/>
</dbReference>
<dbReference type="SUPFAM" id="SSF56176">
    <property type="entry name" value="FAD-binding/transporter-associated domain-like"/>
    <property type="match status" value="1"/>
</dbReference>
<evidence type="ECO:0000256" key="1">
    <source>
        <dbReference type="ARBA" id="ARBA00005466"/>
    </source>
</evidence>
<feature type="domain" description="FAD-binding PCMH-type" evidence="4">
    <location>
        <begin position="114"/>
        <end position="292"/>
    </location>
</feature>
<name>A0A6V8HDM6_TALPI</name>
<dbReference type="AlphaFoldDB" id="A0A6V8HDM6"/>
<keyword evidence="3" id="KW-0732">Signal</keyword>
<dbReference type="PANTHER" id="PTHR13878:SF91">
    <property type="entry name" value="FAD BINDING DOMAIN PROTEIN (AFU_ORTHOLOGUE AFUA_6G12070)-RELATED"/>
    <property type="match status" value="1"/>
</dbReference>
<dbReference type="InterPro" id="IPR016169">
    <property type="entry name" value="FAD-bd_PCMH_sub2"/>
</dbReference>
<dbReference type="GO" id="GO:0071949">
    <property type="term" value="F:FAD binding"/>
    <property type="evidence" value="ECO:0007669"/>
    <property type="project" value="InterPro"/>
</dbReference>
<evidence type="ECO:0000256" key="3">
    <source>
        <dbReference type="SAM" id="SignalP"/>
    </source>
</evidence>
<dbReference type="Pfam" id="PF01565">
    <property type="entry name" value="FAD_binding_4"/>
    <property type="match status" value="1"/>
</dbReference>
<dbReference type="GO" id="GO:0016491">
    <property type="term" value="F:oxidoreductase activity"/>
    <property type="evidence" value="ECO:0007669"/>
    <property type="project" value="UniProtKB-KW"/>
</dbReference>
<feature type="chain" id="PRO_5027735845" description="FAD-binding PCMH-type domain-containing protein" evidence="3">
    <location>
        <begin position="17"/>
        <end position="728"/>
    </location>
</feature>
<sequence length="728" mass="78958">MKYSWVLASLAVLASASDDACPSGECRCMPTDSCWPSASSWAALNSTVGGRLIATVPIGSPCHDPTYDATACAALRNAWNLPQTHIASSSSIMQTYFANDSCDPFSLEASPCLMGNYVDYAVNVSSANDVIAAIKFAKQNNIRFVIRNTGHDYFARSTGAGSLSVWMHNFNAIQYKDWSDAHYTGPAFKVGAGIMGYQIMEAAHAKNLVVVGGECPTVGLAGGYIQGGGHSALSTAFGLGADNALEYQVVTANGQLVTANRSTNSDLFWALSGGGAGNYGVVIYATIKAHPDATIGGAGLQFLSSGTTPDIFYEAVSQFHSLLPAMIDAGATVIYEIASSFFALNPVTAYNKTSADVQTLLTPFLNVLDDLNITYAVSYTQYNSYYDHYNKYMGPLPYGNLGVGEYQYGGRLIPRDTLDSNPAGIAAAIRNITENGVIAVGVGLDVSNPGDVYNAIFPAFRSAAVTMQIGTAWNETAPWADMVADQWRMTNEFVPQLEVVTPGSGCYQNEANFRQPDWQNTFFGSNYDALLKVKQKYDPDYFFYALKAVGSDYWDVDDEGRIQIADSVREVNIRKWTFGPVHRRSPLVLDADDFYVIRHAIWTLGFERIGEMILEALFKADPRPLMALLLANLRNLTTLYAEIPKLDVLRGSASKCDRSSIKSSSTPMLSAKPIFLSVFDFEPRGASEYFAVAANRAKASGITELPLVFHDDNTVFAEEIDQVVNLAK</sequence>
<accession>A0A6V8HDM6</accession>
<dbReference type="InterPro" id="IPR036318">
    <property type="entry name" value="FAD-bd_PCMH-like_sf"/>
</dbReference>
<protein>
    <recommendedName>
        <fullName evidence="4">FAD-binding PCMH-type domain-containing protein</fullName>
    </recommendedName>
</protein>
<dbReference type="PROSITE" id="PS51387">
    <property type="entry name" value="FAD_PCMH"/>
    <property type="match status" value="1"/>
</dbReference>
<evidence type="ECO:0000313" key="6">
    <source>
        <dbReference type="Proteomes" id="UP000053095"/>
    </source>
</evidence>
<feature type="signal peptide" evidence="3">
    <location>
        <begin position="1"/>
        <end position="16"/>
    </location>
</feature>
<reference evidence="6" key="1">
    <citation type="journal article" date="2015" name="Genome Announc.">
        <title>Draft genome sequence of Talaromyces cellulolyticus strain Y-94, a source of lignocellulosic biomass-degrading enzymes.</title>
        <authorList>
            <person name="Fujii T."/>
            <person name="Koike H."/>
            <person name="Sawayama S."/>
            <person name="Yano S."/>
            <person name="Inoue H."/>
        </authorList>
    </citation>
    <scope>NUCLEOTIDE SEQUENCE [LARGE SCALE GENOMIC DNA]</scope>
    <source>
        <strain evidence="6">Y-94</strain>
    </source>
</reference>
<dbReference type="InterPro" id="IPR012951">
    <property type="entry name" value="BBE"/>
</dbReference>
<dbReference type="EMBL" id="DF933829">
    <property type="protein sequence ID" value="GAM38535.1"/>
    <property type="molecule type" value="Genomic_DNA"/>
</dbReference>
<organism evidence="5 6">
    <name type="scientific">Talaromyces pinophilus</name>
    <name type="common">Penicillium pinophilum</name>
    <dbReference type="NCBI Taxonomy" id="128442"/>
    <lineage>
        <taxon>Eukaryota</taxon>
        <taxon>Fungi</taxon>
        <taxon>Dikarya</taxon>
        <taxon>Ascomycota</taxon>
        <taxon>Pezizomycotina</taxon>
        <taxon>Eurotiomycetes</taxon>
        <taxon>Eurotiomycetidae</taxon>
        <taxon>Eurotiales</taxon>
        <taxon>Trichocomaceae</taxon>
        <taxon>Talaromyces</taxon>
        <taxon>Talaromyces sect. Talaromyces</taxon>
    </lineage>
</organism>
<evidence type="ECO:0000313" key="5">
    <source>
        <dbReference type="EMBL" id="GAM38535.1"/>
    </source>
</evidence>
<gene>
    <name evidence="5" type="ORF">TCE0_033r09328</name>
</gene>
<dbReference type="InterPro" id="IPR050432">
    <property type="entry name" value="FAD-linked_Oxidoreductases_BP"/>
</dbReference>
<comment type="similarity">
    <text evidence="1">Belongs to the oxygen-dependent FAD-linked oxidoreductase family.</text>
</comment>
<dbReference type="PANTHER" id="PTHR13878">
    <property type="entry name" value="GULONOLACTONE OXIDASE"/>
    <property type="match status" value="1"/>
</dbReference>
<dbReference type="InterPro" id="IPR016166">
    <property type="entry name" value="FAD-bd_PCMH"/>
</dbReference>
<evidence type="ECO:0000256" key="2">
    <source>
        <dbReference type="ARBA" id="ARBA00023002"/>
    </source>
</evidence>